<sequence length="146" mass="15295">MDQRSADPTEEPMGRTILASRIFAFCLVCALAGSPVLAQEPLLLRIRPSDAAPAEIGAGGGMPSAEEVARARAAREAVWERADRRARIAIASVCTGCLQPERAAPRSRPDEIAVRGQNAPSETPDAEVPVSTGTVAQHPTSQTGSP</sequence>
<dbReference type="Proteomes" id="UP001597176">
    <property type="component" value="Unassembled WGS sequence"/>
</dbReference>
<organism evidence="2 3">
    <name type="scientific">Methylobacterium marchantiae</name>
    <dbReference type="NCBI Taxonomy" id="600331"/>
    <lineage>
        <taxon>Bacteria</taxon>
        <taxon>Pseudomonadati</taxon>
        <taxon>Pseudomonadota</taxon>
        <taxon>Alphaproteobacteria</taxon>
        <taxon>Hyphomicrobiales</taxon>
        <taxon>Methylobacteriaceae</taxon>
        <taxon>Methylobacterium</taxon>
    </lineage>
</organism>
<dbReference type="RefSeq" id="WP_238208668.1">
    <property type="nucleotide sequence ID" value="NZ_JBHTND010000024.1"/>
</dbReference>
<feature type="compositionally biased region" description="Basic and acidic residues" evidence="1">
    <location>
        <begin position="103"/>
        <end position="113"/>
    </location>
</feature>
<name>A0ABW3X4H8_9HYPH</name>
<comment type="caution">
    <text evidence="2">The sequence shown here is derived from an EMBL/GenBank/DDBJ whole genome shotgun (WGS) entry which is preliminary data.</text>
</comment>
<feature type="compositionally biased region" description="Polar residues" evidence="1">
    <location>
        <begin position="131"/>
        <end position="146"/>
    </location>
</feature>
<evidence type="ECO:0000313" key="3">
    <source>
        <dbReference type="Proteomes" id="UP001597176"/>
    </source>
</evidence>
<accession>A0ABW3X4H8</accession>
<evidence type="ECO:0000313" key="2">
    <source>
        <dbReference type="EMBL" id="MFD1303148.1"/>
    </source>
</evidence>
<proteinExistence type="predicted"/>
<keyword evidence="3" id="KW-1185">Reference proteome</keyword>
<evidence type="ECO:0000256" key="1">
    <source>
        <dbReference type="SAM" id="MobiDB-lite"/>
    </source>
</evidence>
<feature type="region of interest" description="Disordered" evidence="1">
    <location>
        <begin position="99"/>
        <end position="146"/>
    </location>
</feature>
<reference evidence="3" key="1">
    <citation type="journal article" date="2019" name="Int. J. Syst. Evol. Microbiol.">
        <title>The Global Catalogue of Microorganisms (GCM) 10K type strain sequencing project: providing services to taxonomists for standard genome sequencing and annotation.</title>
        <authorList>
            <consortium name="The Broad Institute Genomics Platform"/>
            <consortium name="The Broad Institute Genome Sequencing Center for Infectious Disease"/>
            <person name="Wu L."/>
            <person name="Ma J."/>
        </authorList>
    </citation>
    <scope>NUCLEOTIDE SEQUENCE [LARGE SCALE GENOMIC DNA]</scope>
    <source>
        <strain evidence="3">CCUG 56108</strain>
    </source>
</reference>
<gene>
    <name evidence="2" type="ORF">ACFQ4G_16370</name>
</gene>
<protein>
    <submittedName>
        <fullName evidence="2">Uncharacterized protein</fullName>
    </submittedName>
</protein>
<dbReference type="EMBL" id="JBHTND010000024">
    <property type="protein sequence ID" value="MFD1303148.1"/>
    <property type="molecule type" value="Genomic_DNA"/>
</dbReference>